<dbReference type="SFLD" id="SFLDG00363">
    <property type="entry name" value="AMPS_(cytGST):_Alpha-__Mu-__Pi"/>
    <property type="match status" value="1"/>
</dbReference>
<sequence>QAMVHKYKLYYFNLRARAEVARQLFALAGEPFEDIRIEFDDWFTDVKPRGEMPFDALPVLDVDGTKIAQSLTIARFLAREFGFAGKSVYEQAVVDSIADQYSDFFPHVRPFLRTLLGFESHDLDTLLIETVRPARNEFFAQMTKLLQASESGFLVGQTVTFADLLLAEHVSTFKQYDPHYVRDFPEIQDHWAKVRAIPNLSKWVSDRPESIY</sequence>
<evidence type="ECO:0000313" key="8">
    <source>
        <dbReference type="EMBL" id="GMT36212.1"/>
    </source>
</evidence>
<proteinExistence type="inferred from homology"/>
<dbReference type="Gene3D" id="1.20.1050.10">
    <property type="match status" value="1"/>
</dbReference>
<evidence type="ECO:0000313" key="9">
    <source>
        <dbReference type="Proteomes" id="UP001432322"/>
    </source>
</evidence>
<dbReference type="PROSITE" id="PS50404">
    <property type="entry name" value="GST_NTER"/>
    <property type="match status" value="1"/>
</dbReference>
<dbReference type="CDD" id="cd03192">
    <property type="entry name" value="GST_C_Sigma_like"/>
    <property type="match status" value="1"/>
</dbReference>
<dbReference type="EMBL" id="BTSY01000007">
    <property type="protein sequence ID" value="GMT36212.1"/>
    <property type="molecule type" value="Genomic_DNA"/>
</dbReference>
<dbReference type="GO" id="GO:0004364">
    <property type="term" value="F:glutathione transferase activity"/>
    <property type="evidence" value="ECO:0007669"/>
    <property type="project" value="UniProtKB-EC"/>
</dbReference>
<comment type="caution">
    <text evidence="8">The sequence shown here is derived from an EMBL/GenBank/DDBJ whole genome shotgun (WGS) entry which is preliminary data.</text>
</comment>
<dbReference type="InterPro" id="IPR036282">
    <property type="entry name" value="Glutathione-S-Trfase_C_sf"/>
</dbReference>
<evidence type="ECO:0000256" key="4">
    <source>
        <dbReference type="ARBA" id="ARBA00047960"/>
    </source>
</evidence>
<accession>A0AAV5WYU8</accession>
<dbReference type="SFLD" id="SFLDS00019">
    <property type="entry name" value="Glutathione_Transferase_(cytos"/>
    <property type="match status" value="1"/>
</dbReference>
<dbReference type="SUPFAM" id="SSF52833">
    <property type="entry name" value="Thioredoxin-like"/>
    <property type="match status" value="1"/>
</dbReference>
<evidence type="ECO:0000259" key="6">
    <source>
        <dbReference type="PROSITE" id="PS50404"/>
    </source>
</evidence>
<dbReference type="InterPro" id="IPR036249">
    <property type="entry name" value="Thioredoxin-like_sf"/>
</dbReference>
<dbReference type="GO" id="GO:0005737">
    <property type="term" value="C:cytoplasm"/>
    <property type="evidence" value="ECO:0007669"/>
    <property type="project" value="UniProtKB-ARBA"/>
</dbReference>
<dbReference type="FunFam" id="1.20.1050.10:FF:000031">
    <property type="entry name" value="Glutathione S-Transferase"/>
    <property type="match status" value="1"/>
</dbReference>
<protein>
    <recommendedName>
        <fullName evidence="1">glutathione transferase</fullName>
        <ecNumber evidence="1">2.5.1.18</ecNumber>
    </recommendedName>
    <alternativeName>
        <fullName evidence="5">GST class-sigma</fullName>
    </alternativeName>
</protein>
<dbReference type="AlphaFoldDB" id="A0AAV5WYU8"/>
<dbReference type="InterPro" id="IPR050213">
    <property type="entry name" value="GST_superfamily"/>
</dbReference>
<dbReference type="SUPFAM" id="SSF47616">
    <property type="entry name" value="GST C-terminal domain-like"/>
    <property type="match status" value="1"/>
</dbReference>
<evidence type="ECO:0000256" key="3">
    <source>
        <dbReference type="ARBA" id="ARBA00038317"/>
    </source>
</evidence>
<organism evidence="8 9">
    <name type="scientific">Pristionchus fissidentatus</name>
    <dbReference type="NCBI Taxonomy" id="1538716"/>
    <lineage>
        <taxon>Eukaryota</taxon>
        <taxon>Metazoa</taxon>
        <taxon>Ecdysozoa</taxon>
        <taxon>Nematoda</taxon>
        <taxon>Chromadorea</taxon>
        <taxon>Rhabditida</taxon>
        <taxon>Rhabditina</taxon>
        <taxon>Diplogasteromorpha</taxon>
        <taxon>Diplogasteroidea</taxon>
        <taxon>Neodiplogasteridae</taxon>
        <taxon>Pristionchus</taxon>
    </lineage>
</organism>
<feature type="non-terminal residue" evidence="8">
    <location>
        <position position="1"/>
    </location>
</feature>
<feature type="domain" description="GST N-terminal" evidence="6">
    <location>
        <begin position="5"/>
        <end position="85"/>
    </location>
</feature>
<keyword evidence="9" id="KW-1185">Reference proteome</keyword>
<dbReference type="Pfam" id="PF14497">
    <property type="entry name" value="GST_C_3"/>
    <property type="match status" value="1"/>
</dbReference>
<name>A0AAV5WYU8_9BILA</name>
<comment type="similarity">
    <text evidence="3">Belongs to the GST superfamily. Sigma family.</text>
</comment>
<evidence type="ECO:0000256" key="1">
    <source>
        <dbReference type="ARBA" id="ARBA00012452"/>
    </source>
</evidence>
<gene>
    <name evidence="8" type="ORF">PFISCL1PPCAC_27509</name>
</gene>
<reference evidence="8" key="1">
    <citation type="submission" date="2023-10" db="EMBL/GenBank/DDBJ databases">
        <title>Genome assembly of Pristionchus species.</title>
        <authorList>
            <person name="Yoshida K."/>
            <person name="Sommer R.J."/>
        </authorList>
    </citation>
    <scope>NUCLEOTIDE SEQUENCE</scope>
    <source>
        <strain evidence="8">RS5133</strain>
    </source>
</reference>
<dbReference type="PANTHER" id="PTHR11571:SF256">
    <property type="entry name" value="GST C-TERMINAL DOMAIN-CONTAINING PROTEIN-RELATED"/>
    <property type="match status" value="1"/>
</dbReference>
<dbReference type="InterPro" id="IPR004046">
    <property type="entry name" value="GST_C"/>
</dbReference>
<dbReference type="Proteomes" id="UP001432322">
    <property type="component" value="Unassembled WGS sequence"/>
</dbReference>
<dbReference type="InterPro" id="IPR010987">
    <property type="entry name" value="Glutathione-S-Trfase_C-like"/>
</dbReference>
<dbReference type="EC" id="2.5.1.18" evidence="1"/>
<dbReference type="FunFam" id="3.40.30.10:FF:000258">
    <property type="entry name" value="Glutathione S-transferase"/>
    <property type="match status" value="1"/>
</dbReference>
<evidence type="ECO:0000256" key="5">
    <source>
        <dbReference type="ARBA" id="ARBA00078118"/>
    </source>
</evidence>
<dbReference type="CDD" id="cd03039">
    <property type="entry name" value="GST_N_Sigma_like"/>
    <property type="match status" value="1"/>
</dbReference>
<dbReference type="InterPro" id="IPR004045">
    <property type="entry name" value="Glutathione_S-Trfase_N"/>
</dbReference>
<dbReference type="Pfam" id="PF02798">
    <property type="entry name" value="GST_N"/>
    <property type="match status" value="1"/>
</dbReference>
<dbReference type="PROSITE" id="PS50405">
    <property type="entry name" value="GST_CTER"/>
    <property type="match status" value="1"/>
</dbReference>
<dbReference type="Gene3D" id="3.40.30.10">
    <property type="entry name" value="Glutaredoxin"/>
    <property type="match status" value="1"/>
</dbReference>
<comment type="catalytic activity">
    <reaction evidence="4">
        <text>RX + glutathione = an S-substituted glutathione + a halide anion + H(+)</text>
        <dbReference type="Rhea" id="RHEA:16437"/>
        <dbReference type="ChEBI" id="CHEBI:15378"/>
        <dbReference type="ChEBI" id="CHEBI:16042"/>
        <dbReference type="ChEBI" id="CHEBI:17792"/>
        <dbReference type="ChEBI" id="CHEBI:57925"/>
        <dbReference type="ChEBI" id="CHEBI:90779"/>
        <dbReference type="EC" id="2.5.1.18"/>
    </reaction>
</comment>
<evidence type="ECO:0000259" key="7">
    <source>
        <dbReference type="PROSITE" id="PS50405"/>
    </source>
</evidence>
<feature type="domain" description="GST C-terminal" evidence="7">
    <location>
        <begin position="87"/>
        <end position="212"/>
    </location>
</feature>
<dbReference type="PANTHER" id="PTHR11571">
    <property type="entry name" value="GLUTATHIONE S-TRANSFERASE"/>
    <property type="match status" value="1"/>
</dbReference>
<dbReference type="InterPro" id="IPR040079">
    <property type="entry name" value="Glutathione_S-Trfase"/>
</dbReference>
<evidence type="ECO:0000256" key="2">
    <source>
        <dbReference type="ARBA" id="ARBA00022679"/>
    </source>
</evidence>
<keyword evidence="2" id="KW-0808">Transferase</keyword>
<dbReference type="SFLD" id="SFLDG01205">
    <property type="entry name" value="AMPS.1"/>
    <property type="match status" value="1"/>
</dbReference>
<dbReference type="GO" id="GO:0006749">
    <property type="term" value="P:glutathione metabolic process"/>
    <property type="evidence" value="ECO:0007669"/>
    <property type="project" value="TreeGrafter"/>
</dbReference>